<protein>
    <submittedName>
        <fullName evidence="1">Uncharacterized protein</fullName>
    </submittedName>
</protein>
<organism evidence="1 2">
    <name type="scientific">Hibiscus sabdariffa</name>
    <name type="common">roselle</name>
    <dbReference type="NCBI Taxonomy" id="183260"/>
    <lineage>
        <taxon>Eukaryota</taxon>
        <taxon>Viridiplantae</taxon>
        <taxon>Streptophyta</taxon>
        <taxon>Embryophyta</taxon>
        <taxon>Tracheophyta</taxon>
        <taxon>Spermatophyta</taxon>
        <taxon>Magnoliopsida</taxon>
        <taxon>eudicotyledons</taxon>
        <taxon>Gunneridae</taxon>
        <taxon>Pentapetalae</taxon>
        <taxon>rosids</taxon>
        <taxon>malvids</taxon>
        <taxon>Malvales</taxon>
        <taxon>Malvaceae</taxon>
        <taxon>Malvoideae</taxon>
        <taxon>Hibiscus</taxon>
    </lineage>
</organism>
<comment type="caution">
    <text evidence="1">The sequence shown here is derived from an EMBL/GenBank/DDBJ whole genome shotgun (WGS) entry which is preliminary data.</text>
</comment>
<evidence type="ECO:0000313" key="2">
    <source>
        <dbReference type="Proteomes" id="UP001472677"/>
    </source>
</evidence>
<proteinExistence type="predicted"/>
<name>A0ABR2EDQ8_9ROSI</name>
<gene>
    <name evidence="1" type="ORF">V6N12_042084</name>
</gene>
<keyword evidence="2" id="KW-1185">Reference proteome</keyword>
<evidence type="ECO:0000313" key="1">
    <source>
        <dbReference type="EMBL" id="KAK8558788.1"/>
    </source>
</evidence>
<reference evidence="1 2" key="1">
    <citation type="journal article" date="2024" name="G3 (Bethesda)">
        <title>Genome assembly of Hibiscus sabdariffa L. provides insights into metabolisms of medicinal natural products.</title>
        <authorList>
            <person name="Kim T."/>
        </authorList>
    </citation>
    <scope>NUCLEOTIDE SEQUENCE [LARGE SCALE GENOMIC DNA]</scope>
    <source>
        <strain evidence="1">TK-2024</strain>
        <tissue evidence="1">Old leaves</tissue>
    </source>
</reference>
<dbReference type="EMBL" id="JBBPBM010000015">
    <property type="protein sequence ID" value="KAK8558788.1"/>
    <property type="molecule type" value="Genomic_DNA"/>
</dbReference>
<accession>A0ABR2EDQ8</accession>
<dbReference type="Proteomes" id="UP001472677">
    <property type="component" value="Unassembled WGS sequence"/>
</dbReference>
<sequence>MVLDGYMLEQRYLGVYGMKRDFTCPLVLERSGVGLLNAMRIVEESNFLRRYVVEELRHLDTLVESSCNEIDCSTLCQ</sequence>